<feature type="region of interest" description="Disordered" evidence="1">
    <location>
        <begin position="438"/>
        <end position="472"/>
    </location>
</feature>
<feature type="compositionally biased region" description="Gly residues" evidence="1">
    <location>
        <begin position="451"/>
        <end position="469"/>
    </location>
</feature>
<dbReference type="AlphaFoldDB" id="A0A2K3CWK3"/>
<organism evidence="2 3">
    <name type="scientific">Chlamydomonas reinhardtii</name>
    <name type="common">Chlamydomonas smithii</name>
    <dbReference type="NCBI Taxonomy" id="3055"/>
    <lineage>
        <taxon>Eukaryota</taxon>
        <taxon>Viridiplantae</taxon>
        <taxon>Chlorophyta</taxon>
        <taxon>core chlorophytes</taxon>
        <taxon>Chlorophyceae</taxon>
        <taxon>CS clade</taxon>
        <taxon>Chlamydomonadales</taxon>
        <taxon>Chlamydomonadaceae</taxon>
        <taxon>Chlamydomonas</taxon>
    </lineage>
</organism>
<gene>
    <name evidence="2" type="ORF">CHLRE_15g637700v5</name>
</gene>
<dbReference type="GeneID" id="66056405"/>
<dbReference type="InParanoid" id="A0A2K3CWK3"/>
<protein>
    <submittedName>
        <fullName evidence="2">Uncharacterized protein</fullName>
    </submittedName>
</protein>
<dbReference type="KEGG" id="cre:CHLRE_15g637700v5"/>
<feature type="region of interest" description="Disordered" evidence="1">
    <location>
        <begin position="486"/>
        <end position="505"/>
    </location>
</feature>
<evidence type="ECO:0000313" key="2">
    <source>
        <dbReference type="EMBL" id="PNW72664.1"/>
    </source>
</evidence>
<proteinExistence type="predicted"/>
<dbReference type="Proteomes" id="UP000006906">
    <property type="component" value="Chromosome 15"/>
</dbReference>
<dbReference type="PANTHER" id="PTHR34377">
    <property type="entry name" value="TETRATRICOPEPTIDE REPEAT (TPR)-LIKE SUPERFAMILY PROTEIN"/>
    <property type="match status" value="1"/>
</dbReference>
<evidence type="ECO:0000313" key="3">
    <source>
        <dbReference type="Proteomes" id="UP000006906"/>
    </source>
</evidence>
<evidence type="ECO:0000256" key="1">
    <source>
        <dbReference type="SAM" id="MobiDB-lite"/>
    </source>
</evidence>
<accession>A0A2K3CWK3</accession>
<dbReference type="PANTHER" id="PTHR34377:SF12">
    <property type="entry name" value="SPLICING FACTOR, ARGININE_SERINE-RICH 15"/>
    <property type="match status" value="1"/>
</dbReference>
<dbReference type="OrthoDB" id="10627519at2759"/>
<sequence length="585" mass="57792">MLSSSALCLLKGPEATEAAAQRGNIGVLRMLLARRDAAAAAAAAAYLSAGGGAGGAGAAAAAAVGGTVNEAAAAAAAAAEGRRKASLRFGLRDHWGYGGPVSGVIAGGHLEVLKLMHANGCTFDVKSSGHAAIRAGNLEILQWLTNTFANARTFDRHCYIIHRHSPMDHHDAPASQLDFVGEGLIGTAAAAPRAVQVLNWLQAHGVADSRVWGKYSLQGAVQGGGSVAGVLWLTRRGCPDWDLSELDATEMYCGAARHGDIGMLRLLCRVLRLPYDLVRCNSWGTPLQPLFVQAVQKGAELRSLKWLAGCGAAEGRWQAAVDAAVETARSWAGTWGKVAEGGADTNHGYQRRPYEGLLSACRKGLATAEALRWLLERGEQAAAAAAAAAAAVAVAAAEAAVGAMGARSELPAATAVAAAAATVVAAAATAATAATAAANEAPENGGRSSPVGGGGSGGVGGGVGSGGGCSSRRGWQVAVRRSLFSMGSGGRDGGSGGGGGGGYGGGGAEGGGSVGLPAPAEAAPTAAGGGAVTTAANSNKRSVNCAAMGTAIEGTEGTVAAAETAAADAAAVVGLGWVIWELPEA</sequence>
<dbReference type="Gramene" id="PNW72664">
    <property type="protein sequence ID" value="PNW72664"/>
    <property type="gene ID" value="CHLRE_15g637700v5"/>
</dbReference>
<reference evidence="2 3" key="1">
    <citation type="journal article" date="2007" name="Science">
        <title>The Chlamydomonas genome reveals the evolution of key animal and plant functions.</title>
        <authorList>
            <person name="Merchant S.S."/>
            <person name="Prochnik S.E."/>
            <person name="Vallon O."/>
            <person name="Harris E.H."/>
            <person name="Karpowicz S.J."/>
            <person name="Witman G.B."/>
            <person name="Terry A."/>
            <person name="Salamov A."/>
            <person name="Fritz-Laylin L.K."/>
            <person name="Marechal-Drouard L."/>
            <person name="Marshall W.F."/>
            <person name="Qu L.H."/>
            <person name="Nelson D.R."/>
            <person name="Sanderfoot A.A."/>
            <person name="Spalding M.H."/>
            <person name="Kapitonov V.V."/>
            <person name="Ren Q."/>
            <person name="Ferris P."/>
            <person name="Lindquist E."/>
            <person name="Shapiro H."/>
            <person name="Lucas S.M."/>
            <person name="Grimwood J."/>
            <person name="Schmutz J."/>
            <person name="Cardol P."/>
            <person name="Cerutti H."/>
            <person name="Chanfreau G."/>
            <person name="Chen C.L."/>
            <person name="Cognat V."/>
            <person name="Croft M.T."/>
            <person name="Dent R."/>
            <person name="Dutcher S."/>
            <person name="Fernandez E."/>
            <person name="Fukuzawa H."/>
            <person name="Gonzalez-Ballester D."/>
            <person name="Gonzalez-Halphen D."/>
            <person name="Hallmann A."/>
            <person name="Hanikenne M."/>
            <person name="Hippler M."/>
            <person name="Inwood W."/>
            <person name="Jabbari K."/>
            <person name="Kalanon M."/>
            <person name="Kuras R."/>
            <person name="Lefebvre P.A."/>
            <person name="Lemaire S.D."/>
            <person name="Lobanov A.V."/>
            <person name="Lohr M."/>
            <person name="Manuell A."/>
            <person name="Meier I."/>
            <person name="Mets L."/>
            <person name="Mittag M."/>
            <person name="Mittelmeier T."/>
            <person name="Moroney J.V."/>
            <person name="Moseley J."/>
            <person name="Napoli C."/>
            <person name="Nedelcu A.M."/>
            <person name="Niyogi K."/>
            <person name="Novoselov S.V."/>
            <person name="Paulsen I.T."/>
            <person name="Pazour G."/>
            <person name="Purton S."/>
            <person name="Ral J.P."/>
            <person name="Riano-Pachon D.M."/>
            <person name="Riekhof W."/>
            <person name="Rymarquis L."/>
            <person name="Schroda M."/>
            <person name="Stern D."/>
            <person name="Umen J."/>
            <person name="Willows R."/>
            <person name="Wilson N."/>
            <person name="Zimmer S.L."/>
            <person name="Allmer J."/>
            <person name="Balk J."/>
            <person name="Bisova K."/>
            <person name="Chen C.J."/>
            <person name="Elias M."/>
            <person name="Gendler K."/>
            <person name="Hauser C."/>
            <person name="Lamb M.R."/>
            <person name="Ledford H."/>
            <person name="Long J.C."/>
            <person name="Minagawa J."/>
            <person name="Page M.D."/>
            <person name="Pan J."/>
            <person name="Pootakham W."/>
            <person name="Roje S."/>
            <person name="Rose A."/>
            <person name="Stahlberg E."/>
            <person name="Terauchi A.M."/>
            <person name="Yang P."/>
            <person name="Ball S."/>
            <person name="Bowler C."/>
            <person name="Dieckmann C.L."/>
            <person name="Gladyshev V.N."/>
            <person name="Green P."/>
            <person name="Jorgensen R."/>
            <person name="Mayfield S."/>
            <person name="Mueller-Roeber B."/>
            <person name="Rajamani S."/>
            <person name="Sayre R.T."/>
            <person name="Brokstein P."/>
            <person name="Dubchak I."/>
            <person name="Goodstein D."/>
            <person name="Hornick L."/>
            <person name="Huang Y.W."/>
            <person name="Jhaveri J."/>
            <person name="Luo Y."/>
            <person name="Martinez D."/>
            <person name="Ngau W.C."/>
            <person name="Otillar B."/>
            <person name="Poliakov A."/>
            <person name="Porter A."/>
            <person name="Szajkowski L."/>
            <person name="Werner G."/>
            <person name="Zhou K."/>
            <person name="Grigoriev I.V."/>
            <person name="Rokhsar D.S."/>
            <person name="Grossman A.R."/>
        </authorList>
    </citation>
    <scope>NUCLEOTIDE SEQUENCE [LARGE SCALE GENOMIC DNA]</scope>
    <source>
        <strain evidence="3">CC-503</strain>
    </source>
</reference>
<keyword evidence="3" id="KW-1185">Reference proteome</keyword>
<dbReference type="RefSeq" id="XP_042916431.1">
    <property type="nucleotide sequence ID" value="XM_043070567.1"/>
</dbReference>
<name>A0A2K3CWK3_CHLRE</name>
<dbReference type="SUPFAM" id="SSF140860">
    <property type="entry name" value="Pseudo ankyrin repeat-like"/>
    <property type="match status" value="1"/>
</dbReference>
<dbReference type="EMBL" id="CM008976">
    <property type="protein sequence ID" value="PNW72664.1"/>
    <property type="molecule type" value="Genomic_DNA"/>
</dbReference>
<feature type="compositionally biased region" description="Gly residues" evidence="1">
    <location>
        <begin position="487"/>
        <end position="505"/>
    </location>
</feature>